<dbReference type="eggNOG" id="KOG3281">
    <property type="taxonomic scope" value="Eukaryota"/>
</dbReference>
<proteinExistence type="inferred from homology"/>
<dbReference type="GO" id="GO:0005739">
    <property type="term" value="C:mitochondrion"/>
    <property type="evidence" value="ECO:0007669"/>
    <property type="project" value="UniProtKB-SubCell"/>
</dbReference>
<dbReference type="GeneID" id="19320554"/>
<protein>
    <recommendedName>
        <fullName evidence="8">ATP11-domain-containing protein</fullName>
    </recommendedName>
</protein>
<evidence type="ECO:0000313" key="6">
    <source>
        <dbReference type="EMBL" id="EPQ26025.1"/>
    </source>
</evidence>
<sequence>MTSLPLPSLARRTATALLPSLQAGPSRLPFHALPKAAATARLGCCRYAHVSAPHPFQHQAEDSQTPAQRARWEQASPEERKSMLEQRRDRKLAEYQSKLKLKAMQEGVSSVEELRQKKLQEAKAASMSSLKPASSDAPNADDRAACTSEVERKDAEVAAKIRAQSEAEARRKLESGQLGSSPHGSESEGPVKPLHKILDVEKLAKESPDTIGKLWTGYHTLKGKLSAVIPTASYLELTANARKYPQFVLPLPREIIGGEETVEGSDATEQPQKQQGYEIQYLEWGFLPKPATHKVGGDPAEAIPDPTTVLFTPLAEYKMRQEFAQPALILSHYTDLADSKGIVLMRGEITGADEAADDASAATTTEGEGPKGNKVSTRISQADAQLLSMTLQRFYLAPKMAENGMESRIKLLETFHAKPEDFKVDQLVKASFEF</sequence>
<accession>A0A061H2M0</accession>
<gene>
    <name evidence="6" type="ORF">PFL1_06478</name>
</gene>
<comment type="subcellular location">
    <subcellularLocation>
        <location evidence="1">Mitochondrion</location>
    </subcellularLocation>
</comment>
<feature type="region of interest" description="Disordered" evidence="5">
    <location>
        <begin position="123"/>
        <end position="193"/>
    </location>
</feature>
<evidence type="ECO:0000256" key="2">
    <source>
        <dbReference type="ARBA" id="ARBA00009116"/>
    </source>
</evidence>
<dbReference type="OrthoDB" id="16535at2759"/>
<evidence type="ECO:0000256" key="4">
    <source>
        <dbReference type="ARBA" id="ARBA00023128"/>
    </source>
</evidence>
<organism evidence="6 7">
    <name type="scientific">Pseudozyma flocculosa PF-1</name>
    <dbReference type="NCBI Taxonomy" id="1277687"/>
    <lineage>
        <taxon>Eukaryota</taxon>
        <taxon>Fungi</taxon>
        <taxon>Dikarya</taxon>
        <taxon>Basidiomycota</taxon>
        <taxon>Ustilaginomycotina</taxon>
        <taxon>Ustilaginomycetes</taxon>
        <taxon>Ustilaginales</taxon>
        <taxon>Ustilaginaceae</taxon>
        <taxon>Pseudozyma</taxon>
    </lineage>
</organism>
<evidence type="ECO:0008006" key="8">
    <source>
        <dbReference type="Google" id="ProtNLM"/>
    </source>
</evidence>
<feature type="compositionally biased region" description="Basic and acidic residues" evidence="5">
    <location>
        <begin position="140"/>
        <end position="174"/>
    </location>
</feature>
<evidence type="ECO:0000313" key="7">
    <source>
        <dbReference type="Proteomes" id="UP000053664"/>
    </source>
</evidence>
<keyword evidence="4" id="KW-0496">Mitochondrion</keyword>
<evidence type="ECO:0000256" key="3">
    <source>
        <dbReference type="ARBA" id="ARBA00022946"/>
    </source>
</evidence>
<dbReference type="HOGENOM" id="CLU_054226_0_0_1"/>
<name>A0A061H2M0_9BASI</name>
<reference evidence="6 7" key="1">
    <citation type="journal article" date="2013" name="Plant Cell">
        <title>The transition from a phytopathogenic smut ancestor to an anamorphic biocontrol agent deciphered by comparative whole-genome analysis.</title>
        <authorList>
            <person name="Lefebvre F."/>
            <person name="Joly D.L."/>
            <person name="Labbe C."/>
            <person name="Teichmann B."/>
            <person name="Linning R."/>
            <person name="Belzile F."/>
            <person name="Bakkeren G."/>
            <person name="Belanger R.R."/>
        </authorList>
    </citation>
    <scope>NUCLEOTIDE SEQUENCE [LARGE SCALE GENOMIC DNA]</scope>
    <source>
        <strain evidence="6 7">PF-1</strain>
    </source>
</reference>
<dbReference type="RefSeq" id="XP_007882210.1">
    <property type="nucleotide sequence ID" value="XM_007884019.1"/>
</dbReference>
<feature type="compositionally biased region" description="Basic and acidic residues" evidence="5">
    <location>
        <begin position="77"/>
        <end position="87"/>
    </location>
</feature>
<feature type="compositionally biased region" description="Low complexity" evidence="5">
    <location>
        <begin position="179"/>
        <end position="190"/>
    </location>
</feature>
<keyword evidence="3" id="KW-0809">Transit peptide</keyword>
<feature type="compositionally biased region" description="Low complexity" evidence="5">
    <location>
        <begin position="354"/>
        <end position="367"/>
    </location>
</feature>
<comment type="similarity">
    <text evidence="2">Belongs to the ATP11 family.</text>
</comment>
<dbReference type="EMBL" id="KE361648">
    <property type="protein sequence ID" value="EPQ26025.1"/>
    <property type="molecule type" value="Genomic_DNA"/>
</dbReference>
<dbReference type="AlphaFoldDB" id="A0A061H2M0"/>
<feature type="region of interest" description="Disordered" evidence="5">
    <location>
        <begin position="56"/>
        <end position="87"/>
    </location>
</feature>
<dbReference type="PANTHER" id="PTHR13126:SF0">
    <property type="entry name" value="ATP SYNTHASE MITOCHONDRIAL F1 COMPLEX ASSEMBLY FACTOR 1"/>
    <property type="match status" value="1"/>
</dbReference>
<evidence type="ECO:0000256" key="5">
    <source>
        <dbReference type="SAM" id="MobiDB-lite"/>
    </source>
</evidence>
<dbReference type="KEGG" id="pfp:PFL1_06478"/>
<dbReference type="Proteomes" id="UP000053664">
    <property type="component" value="Unassembled WGS sequence"/>
</dbReference>
<dbReference type="GO" id="GO:0033615">
    <property type="term" value="P:mitochondrial proton-transporting ATP synthase complex assembly"/>
    <property type="evidence" value="ECO:0007669"/>
    <property type="project" value="TreeGrafter"/>
</dbReference>
<dbReference type="InterPro" id="IPR010591">
    <property type="entry name" value="ATP11"/>
</dbReference>
<feature type="region of interest" description="Disordered" evidence="5">
    <location>
        <begin position="354"/>
        <end position="376"/>
    </location>
</feature>
<dbReference type="PANTHER" id="PTHR13126">
    <property type="entry name" value="CHAPERONE ATP11"/>
    <property type="match status" value="1"/>
</dbReference>
<evidence type="ECO:0000256" key="1">
    <source>
        <dbReference type="ARBA" id="ARBA00004173"/>
    </source>
</evidence>
<dbReference type="Pfam" id="PF06644">
    <property type="entry name" value="ATP11"/>
    <property type="match status" value="1"/>
</dbReference>